<comment type="caution">
    <text evidence="1">The sequence shown here is derived from an EMBL/GenBank/DDBJ whole genome shotgun (WGS) entry which is preliminary data.</text>
</comment>
<evidence type="ECO:0000313" key="1">
    <source>
        <dbReference type="EMBL" id="KAK3586957.1"/>
    </source>
</evidence>
<proteinExistence type="predicted"/>
<keyword evidence="2" id="KW-1185">Reference proteome</keyword>
<dbReference type="EMBL" id="JAEAOA010001593">
    <property type="protein sequence ID" value="KAK3586957.1"/>
    <property type="molecule type" value="Genomic_DNA"/>
</dbReference>
<protein>
    <submittedName>
        <fullName evidence="1">Uncharacterized protein</fullName>
    </submittedName>
</protein>
<reference evidence="1" key="3">
    <citation type="submission" date="2023-05" db="EMBL/GenBank/DDBJ databases">
        <authorList>
            <person name="Smith C.H."/>
        </authorList>
    </citation>
    <scope>NUCLEOTIDE SEQUENCE</scope>
    <source>
        <strain evidence="1">CHS0354</strain>
        <tissue evidence="1">Mantle</tissue>
    </source>
</reference>
<gene>
    <name evidence="1" type="ORF">CHS0354_026674</name>
</gene>
<dbReference type="Proteomes" id="UP001195483">
    <property type="component" value="Unassembled WGS sequence"/>
</dbReference>
<reference evidence="1" key="2">
    <citation type="journal article" date="2021" name="Genome Biol. Evol.">
        <title>Developing a high-quality reference genome for a parasitic bivalve with doubly uniparental inheritance (Bivalvia: Unionida).</title>
        <authorList>
            <person name="Smith C.H."/>
        </authorList>
    </citation>
    <scope>NUCLEOTIDE SEQUENCE</scope>
    <source>
        <strain evidence="1">CHS0354</strain>
        <tissue evidence="1">Mantle</tissue>
    </source>
</reference>
<organism evidence="1 2">
    <name type="scientific">Potamilus streckersoni</name>
    <dbReference type="NCBI Taxonomy" id="2493646"/>
    <lineage>
        <taxon>Eukaryota</taxon>
        <taxon>Metazoa</taxon>
        <taxon>Spiralia</taxon>
        <taxon>Lophotrochozoa</taxon>
        <taxon>Mollusca</taxon>
        <taxon>Bivalvia</taxon>
        <taxon>Autobranchia</taxon>
        <taxon>Heteroconchia</taxon>
        <taxon>Palaeoheterodonta</taxon>
        <taxon>Unionida</taxon>
        <taxon>Unionoidea</taxon>
        <taxon>Unionidae</taxon>
        <taxon>Ambleminae</taxon>
        <taxon>Lampsilini</taxon>
        <taxon>Potamilus</taxon>
    </lineage>
</organism>
<evidence type="ECO:0000313" key="2">
    <source>
        <dbReference type="Proteomes" id="UP001195483"/>
    </source>
</evidence>
<reference evidence="1" key="1">
    <citation type="journal article" date="2021" name="Genome Biol. Evol.">
        <title>A High-Quality Reference Genome for a Parasitic Bivalve with Doubly Uniparental Inheritance (Bivalvia: Unionida).</title>
        <authorList>
            <person name="Smith C.H."/>
        </authorList>
    </citation>
    <scope>NUCLEOTIDE SEQUENCE</scope>
    <source>
        <strain evidence="1">CHS0354</strain>
    </source>
</reference>
<accession>A0AAE0S7R4</accession>
<name>A0AAE0S7R4_9BIVA</name>
<dbReference type="AlphaFoldDB" id="A0AAE0S7R4"/>
<sequence length="124" mass="14372">MAEPSEVDPLHAEKKNILRWEKIVHFQLFTIIRIFPFQEGEKKMSQSTEMPFQASEKIRADSGQEVPLQPREKISSTLQQMFTIFRKCSFHMGLKKMGQSSEMPFQAGENIRAYSGLEVPLKPR</sequence>